<evidence type="ECO:0000313" key="6">
    <source>
        <dbReference type="Proteomes" id="UP000276603"/>
    </source>
</evidence>
<dbReference type="InterPro" id="IPR052173">
    <property type="entry name" value="Beta-lactam_resp_regulator"/>
</dbReference>
<name>A0A3B0C5K2_9FLAO</name>
<keyword evidence="6" id="KW-1185">Reference proteome</keyword>
<organism evidence="5 6">
    <name type="scientific">Ulvibacterium marinum</name>
    <dbReference type="NCBI Taxonomy" id="2419782"/>
    <lineage>
        <taxon>Bacteria</taxon>
        <taxon>Pseudomonadati</taxon>
        <taxon>Bacteroidota</taxon>
        <taxon>Flavobacteriia</taxon>
        <taxon>Flavobacteriales</taxon>
        <taxon>Flavobacteriaceae</taxon>
        <taxon>Ulvibacterium</taxon>
    </lineage>
</organism>
<evidence type="ECO:0000256" key="2">
    <source>
        <dbReference type="SAM" id="MobiDB-lite"/>
    </source>
</evidence>
<keyword evidence="3" id="KW-0812">Transmembrane</keyword>
<proteinExistence type="predicted"/>
<dbReference type="Pfam" id="PF05569">
    <property type="entry name" value="Peptidase_M56"/>
    <property type="match status" value="1"/>
</dbReference>
<dbReference type="PANTHER" id="PTHR34978:SF3">
    <property type="entry name" value="SLR0241 PROTEIN"/>
    <property type="match status" value="1"/>
</dbReference>
<feature type="transmembrane region" description="Helical" evidence="3">
    <location>
        <begin position="6"/>
        <end position="22"/>
    </location>
</feature>
<evidence type="ECO:0000259" key="4">
    <source>
        <dbReference type="Pfam" id="PF05569"/>
    </source>
</evidence>
<dbReference type="InterPro" id="IPR008756">
    <property type="entry name" value="Peptidase_M56"/>
</dbReference>
<protein>
    <recommendedName>
        <fullName evidence="4">Peptidase M56 domain-containing protein</fullName>
    </recommendedName>
</protein>
<dbReference type="PANTHER" id="PTHR34978">
    <property type="entry name" value="POSSIBLE SENSOR-TRANSDUCER PROTEIN BLAR"/>
    <property type="match status" value="1"/>
</dbReference>
<evidence type="ECO:0000256" key="3">
    <source>
        <dbReference type="SAM" id="Phobius"/>
    </source>
</evidence>
<accession>A0A3B0C5K2</accession>
<evidence type="ECO:0000313" key="5">
    <source>
        <dbReference type="EMBL" id="RKN79404.1"/>
    </source>
</evidence>
<dbReference type="OrthoDB" id="1522859at2"/>
<dbReference type="Proteomes" id="UP000276603">
    <property type="component" value="Unassembled WGS sequence"/>
</dbReference>
<keyword evidence="3" id="KW-0472">Membrane</keyword>
<dbReference type="RefSeq" id="WP_120712218.1">
    <property type="nucleotide sequence ID" value="NZ_RBCJ01000003.1"/>
</dbReference>
<feature type="transmembrane region" description="Helical" evidence="3">
    <location>
        <begin position="289"/>
        <end position="307"/>
    </location>
</feature>
<feature type="compositionally biased region" description="Pro residues" evidence="2">
    <location>
        <begin position="654"/>
        <end position="663"/>
    </location>
</feature>
<feature type="transmembrane region" description="Helical" evidence="3">
    <location>
        <begin position="34"/>
        <end position="52"/>
    </location>
</feature>
<gene>
    <name evidence="5" type="ORF">D7Z94_13905</name>
</gene>
<evidence type="ECO:0000256" key="1">
    <source>
        <dbReference type="SAM" id="Coils"/>
    </source>
</evidence>
<dbReference type="EMBL" id="RBCJ01000003">
    <property type="protein sequence ID" value="RKN79404.1"/>
    <property type="molecule type" value="Genomic_DNA"/>
</dbReference>
<feature type="domain" description="Peptidase M56" evidence="4">
    <location>
        <begin position="154"/>
        <end position="244"/>
    </location>
</feature>
<dbReference type="AlphaFoldDB" id="A0A3B0C5K2"/>
<comment type="caution">
    <text evidence="5">The sequence shown here is derived from an EMBL/GenBank/DDBJ whole genome shotgun (WGS) entry which is preliminary data.</text>
</comment>
<keyword evidence="1" id="KW-0175">Coiled coil</keyword>
<keyword evidence="3" id="KW-1133">Transmembrane helix</keyword>
<sequence length="723" mass="83737">MLAYLLKSTASMAILFLFYKLLLEKESMHVFKRFFLLTSILVSLVIPSIVFVEYVEPAVTTYTTTEPFEDTTIASWSPERSGDIDVINWPLLGWTVYMLGVMGFGFRFFKHLSQILIRINRNPKRKGKSSIKVLLQEQLPPHTFFRYIFLNMAKFDANEIPKEVILHEEVHSKQHHSIDVIFIEFMQVILWFNPMMFFFKKSIKLNHEFLADSAVLKKITSPSKYQNTLLSYLSQSDRKKHQSIAIANAITYSSIRLNVLGKKFEFMSPYRQVKKRFTVMKKRTSKKAVLLRNVLVLPIFALLLFAFSTNKEVIRPTSGTTSLNFEHTARSIEIIILKDGSYLVEGTKANKHNLVEIVNTLHNDVTPEIRRKIMNIHLKSSEEITREEVWFFYDSLLDYGFYRIVSREQVVDLSKGNKPLAIENSKNIAKKNIQEGASRKLMAEYNALAKKYNDVSMDERNVKSEDILRMEHIYHRMSKDQKNGVEPLPRYADPLQESQEGATPEQVAQYNALAKKYNAMIETEEDIFIKKSDVELLEYLHSIMTEEQKSTSEPFPDFPEPPKPPVPPVHEVVEIQQEVEKLAALMVEKEVEVRQQKSEMEEMEIEMERQEVLMKEQAVALEKQDKLMEKESLELQEQVLKMEKQARKMERGVPAPPPPPEPESPLEFVQKMKKKNAIFYHEGKKISADQAIELLKNSNDVNINSKGAKGKRPIIEISTGPYQ</sequence>
<reference evidence="5 6" key="1">
    <citation type="submission" date="2018-10" db="EMBL/GenBank/DDBJ databases">
        <title>Ulvibacterium marinum gen. nov., sp. nov., a novel marine bacterium of the family Flavobacteriaceae, isolated from a culture of the green alga Ulva prolifera.</title>
        <authorList>
            <person name="Zhang Z."/>
        </authorList>
    </citation>
    <scope>NUCLEOTIDE SEQUENCE [LARGE SCALE GENOMIC DNA]</scope>
    <source>
        <strain evidence="5 6">CCMM003</strain>
    </source>
</reference>
<feature type="transmembrane region" description="Helical" evidence="3">
    <location>
        <begin position="91"/>
        <end position="109"/>
    </location>
</feature>
<feature type="region of interest" description="Disordered" evidence="2">
    <location>
        <begin position="645"/>
        <end position="666"/>
    </location>
</feature>
<feature type="coiled-coil region" evidence="1">
    <location>
        <begin position="572"/>
        <end position="620"/>
    </location>
</feature>